<name>A0ABP8IQ11_9BACT</name>
<protein>
    <submittedName>
        <fullName evidence="1">Uncharacterized protein</fullName>
    </submittedName>
</protein>
<dbReference type="EMBL" id="BAABGZ010000075">
    <property type="protein sequence ID" value="GAA4365941.1"/>
    <property type="molecule type" value="Genomic_DNA"/>
</dbReference>
<reference evidence="2" key="1">
    <citation type="journal article" date="2019" name="Int. J. Syst. Evol. Microbiol.">
        <title>The Global Catalogue of Microorganisms (GCM) 10K type strain sequencing project: providing services to taxonomists for standard genome sequencing and annotation.</title>
        <authorList>
            <consortium name="The Broad Institute Genomics Platform"/>
            <consortium name="The Broad Institute Genome Sequencing Center for Infectious Disease"/>
            <person name="Wu L."/>
            <person name="Ma J."/>
        </authorList>
    </citation>
    <scope>NUCLEOTIDE SEQUENCE [LARGE SCALE GENOMIC DNA]</scope>
    <source>
        <strain evidence="2">JCM 17923</strain>
    </source>
</reference>
<dbReference type="Proteomes" id="UP001501153">
    <property type="component" value="Unassembled WGS sequence"/>
</dbReference>
<evidence type="ECO:0000313" key="1">
    <source>
        <dbReference type="EMBL" id="GAA4365941.1"/>
    </source>
</evidence>
<proteinExistence type="predicted"/>
<sequence length="876" mass="94889">MRVPNPAAAAATPPTTPATFAFPDGATLWLWAHVQANAPVGTVDTFLNTNLAQNPDAAFSRLFSPRRLSPATAYRAFLLPTYEAGRLAGLGLEVPTAVGNNYAWQGHTHAYLDLPIYHQWEFRTGPAGDFESLARLLRPADADSFATLPLDVTTPLGSAGTGTRVRRTVEMAGILKPAGPVQAVPAAITRDLYDQLAPGFAPPQSQPGRRPVVAPPIYGRYFAPPTLDPLTSSGEIATPDWRHQVNLDPRYRAAASIGAQVIQEKQEEYVQRAWEQVRDILEANANLRGMQSGLETTSALRNQHLPVVGTGTGSLTNGLAARTAAGTTTSTATTSGTTLENYGLHLTGLAFTRVRMPGGGATIQEAIRQSNMPLAAFSPTFRRIAKPFGRYQTVMAGPPLRPTQQPQAADPQTLRERGTSLRQRDSLLTLLQQGLIAAAPVKEGIIRAHQFSNEVVSEIIRETPSSFWTVDEHGTYQEFNEGTYYQNFANAWETFSQIDFTGEDTPRPDLDLEEVKQAIIAGTQPEPVFLARANRALRSVPHYGAYSAAAPAGGAQFRAVAGTARPEPQLSAIKQVMAYPVFKDAMGEVLRSKYPNLFLPGVEDFPANTITLLEPHQELIEAYMLGLNHAMGSELLWRGFPTDARGSYFRQFWDPSEFLNMTTTSHLSPEALAAKEEQHRDVLPLDLWNGNALGDNEVPLPVPAGRLLLAIRAEVLQRFPNTVVCAQPAIRPAGGGELEPDASKPYEYPVQRLTVGEDIAVFNFAMSEGKATGTGPGADPLAPEGYFFILMERPGEPLFGLDDDQGADIQQQPTTWNALAWQHLGTQPGANLGIVPGTRPTALGDTVVPNIQTSAHLAYALFQQPVMVAVHASELM</sequence>
<evidence type="ECO:0000313" key="2">
    <source>
        <dbReference type="Proteomes" id="UP001501153"/>
    </source>
</evidence>
<keyword evidence="2" id="KW-1185">Reference proteome</keyword>
<organism evidence="1 2">
    <name type="scientific">Hymenobacter saemangeumensis</name>
    <dbReference type="NCBI Taxonomy" id="1084522"/>
    <lineage>
        <taxon>Bacteria</taxon>
        <taxon>Pseudomonadati</taxon>
        <taxon>Bacteroidota</taxon>
        <taxon>Cytophagia</taxon>
        <taxon>Cytophagales</taxon>
        <taxon>Hymenobacteraceae</taxon>
        <taxon>Hymenobacter</taxon>
    </lineage>
</organism>
<accession>A0ABP8IQ11</accession>
<comment type="caution">
    <text evidence="1">The sequence shown here is derived from an EMBL/GenBank/DDBJ whole genome shotgun (WGS) entry which is preliminary data.</text>
</comment>
<gene>
    <name evidence="1" type="ORF">GCM10023185_36690</name>
</gene>